<feature type="domain" description="DUF6535" evidence="2">
    <location>
        <begin position="1"/>
        <end position="125"/>
    </location>
</feature>
<dbReference type="AlphaFoldDB" id="A0A0C3PCX0"/>
<keyword evidence="4" id="KW-1185">Reference proteome</keyword>
<dbReference type="STRING" id="745531.A0A0C3PCX0"/>
<feature type="transmembrane region" description="Helical" evidence="1">
    <location>
        <begin position="102"/>
        <end position="124"/>
    </location>
</feature>
<keyword evidence="1" id="KW-1133">Transmembrane helix</keyword>
<dbReference type="EMBL" id="KN840637">
    <property type="protein sequence ID" value="KIP03038.1"/>
    <property type="molecule type" value="Genomic_DNA"/>
</dbReference>
<feature type="non-terminal residue" evidence="3">
    <location>
        <position position="1"/>
    </location>
</feature>
<accession>A0A0C3PCX0</accession>
<evidence type="ECO:0000259" key="2">
    <source>
        <dbReference type="Pfam" id="PF20153"/>
    </source>
</evidence>
<dbReference type="InterPro" id="IPR045338">
    <property type="entry name" value="DUF6535"/>
</dbReference>
<feature type="non-terminal residue" evidence="3">
    <location>
        <position position="125"/>
    </location>
</feature>
<dbReference type="Pfam" id="PF20153">
    <property type="entry name" value="DUF6535"/>
    <property type="match status" value="1"/>
</dbReference>
<proteinExistence type="predicted"/>
<evidence type="ECO:0000313" key="3">
    <source>
        <dbReference type="EMBL" id="KIP03038.1"/>
    </source>
</evidence>
<sequence>WQTIAKSVREIDEEKIKQAKDDIDTLLVFSGLFSAVLSAFLVDTYKGLQSDPQQEIIFLLRHIANQNYTMPTISSYNITSAVSTIEPASAPVPLWALRVNGLWFASLILSLSTASLGMLVKFWLR</sequence>
<evidence type="ECO:0000256" key="1">
    <source>
        <dbReference type="SAM" id="Phobius"/>
    </source>
</evidence>
<protein>
    <recommendedName>
        <fullName evidence="2">DUF6535 domain-containing protein</fullName>
    </recommendedName>
</protein>
<feature type="transmembrane region" description="Helical" evidence="1">
    <location>
        <begin position="25"/>
        <end position="42"/>
    </location>
</feature>
<keyword evidence="1" id="KW-0472">Membrane</keyword>
<reference evidence="3 4" key="1">
    <citation type="journal article" date="2014" name="PLoS Genet.">
        <title>Analysis of the Phlebiopsis gigantea genome, transcriptome and secretome provides insight into its pioneer colonization strategies of wood.</title>
        <authorList>
            <person name="Hori C."/>
            <person name="Ishida T."/>
            <person name="Igarashi K."/>
            <person name="Samejima M."/>
            <person name="Suzuki H."/>
            <person name="Master E."/>
            <person name="Ferreira P."/>
            <person name="Ruiz-Duenas F.J."/>
            <person name="Held B."/>
            <person name="Canessa P."/>
            <person name="Larrondo L.F."/>
            <person name="Schmoll M."/>
            <person name="Druzhinina I.S."/>
            <person name="Kubicek C.P."/>
            <person name="Gaskell J.A."/>
            <person name="Kersten P."/>
            <person name="St John F."/>
            <person name="Glasner J."/>
            <person name="Sabat G."/>
            <person name="Splinter BonDurant S."/>
            <person name="Syed K."/>
            <person name="Yadav J."/>
            <person name="Mgbeahuruike A.C."/>
            <person name="Kovalchuk A."/>
            <person name="Asiegbu F.O."/>
            <person name="Lackner G."/>
            <person name="Hoffmeister D."/>
            <person name="Rencoret J."/>
            <person name="Gutierrez A."/>
            <person name="Sun H."/>
            <person name="Lindquist E."/>
            <person name="Barry K."/>
            <person name="Riley R."/>
            <person name="Grigoriev I.V."/>
            <person name="Henrissat B."/>
            <person name="Kues U."/>
            <person name="Berka R.M."/>
            <person name="Martinez A.T."/>
            <person name="Covert S.F."/>
            <person name="Blanchette R.A."/>
            <person name="Cullen D."/>
        </authorList>
    </citation>
    <scope>NUCLEOTIDE SEQUENCE [LARGE SCALE GENOMIC DNA]</scope>
    <source>
        <strain evidence="3 4">11061_1 CR5-6</strain>
    </source>
</reference>
<dbReference type="Proteomes" id="UP000053257">
    <property type="component" value="Unassembled WGS sequence"/>
</dbReference>
<dbReference type="HOGENOM" id="CLU_018688_2_1_1"/>
<evidence type="ECO:0000313" key="4">
    <source>
        <dbReference type="Proteomes" id="UP000053257"/>
    </source>
</evidence>
<dbReference type="OrthoDB" id="3269725at2759"/>
<organism evidence="3 4">
    <name type="scientific">Phlebiopsis gigantea (strain 11061_1 CR5-6)</name>
    <name type="common">White-rot fungus</name>
    <name type="synonym">Peniophora gigantea</name>
    <dbReference type="NCBI Taxonomy" id="745531"/>
    <lineage>
        <taxon>Eukaryota</taxon>
        <taxon>Fungi</taxon>
        <taxon>Dikarya</taxon>
        <taxon>Basidiomycota</taxon>
        <taxon>Agaricomycotina</taxon>
        <taxon>Agaricomycetes</taxon>
        <taxon>Polyporales</taxon>
        <taxon>Phanerochaetaceae</taxon>
        <taxon>Phlebiopsis</taxon>
    </lineage>
</organism>
<gene>
    <name evidence="3" type="ORF">PHLGIDRAFT_58875</name>
</gene>
<keyword evidence="1" id="KW-0812">Transmembrane</keyword>
<name>A0A0C3PCX0_PHLG1</name>